<proteinExistence type="predicted"/>
<evidence type="ECO:0000313" key="2">
    <source>
        <dbReference type="EMBL" id="OCK81911.1"/>
    </source>
</evidence>
<dbReference type="AlphaFoldDB" id="A0A8E2EDQ7"/>
<gene>
    <name evidence="2" type="ORF">K432DRAFT_424542</name>
</gene>
<reference evidence="2 3" key="1">
    <citation type="journal article" date="2016" name="Nat. Commun.">
        <title>Ectomycorrhizal ecology is imprinted in the genome of the dominant symbiotic fungus Cenococcum geophilum.</title>
        <authorList>
            <consortium name="DOE Joint Genome Institute"/>
            <person name="Peter M."/>
            <person name="Kohler A."/>
            <person name="Ohm R.A."/>
            <person name="Kuo A."/>
            <person name="Krutzmann J."/>
            <person name="Morin E."/>
            <person name="Arend M."/>
            <person name="Barry K.W."/>
            <person name="Binder M."/>
            <person name="Choi C."/>
            <person name="Clum A."/>
            <person name="Copeland A."/>
            <person name="Grisel N."/>
            <person name="Haridas S."/>
            <person name="Kipfer T."/>
            <person name="LaButti K."/>
            <person name="Lindquist E."/>
            <person name="Lipzen A."/>
            <person name="Maire R."/>
            <person name="Meier B."/>
            <person name="Mihaltcheva S."/>
            <person name="Molinier V."/>
            <person name="Murat C."/>
            <person name="Poggeler S."/>
            <person name="Quandt C.A."/>
            <person name="Sperisen C."/>
            <person name="Tritt A."/>
            <person name="Tisserant E."/>
            <person name="Crous P.W."/>
            <person name="Henrissat B."/>
            <person name="Nehls U."/>
            <person name="Egli S."/>
            <person name="Spatafora J.W."/>
            <person name="Grigoriev I.V."/>
            <person name="Martin F.M."/>
        </authorList>
    </citation>
    <scope>NUCLEOTIDE SEQUENCE [LARGE SCALE GENOMIC DNA]</scope>
    <source>
        <strain evidence="2 3">CBS 459.81</strain>
    </source>
</reference>
<keyword evidence="3" id="KW-1185">Reference proteome</keyword>
<feature type="region of interest" description="Disordered" evidence="1">
    <location>
        <begin position="267"/>
        <end position="326"/>
    </location>
</feature>
<feature type="compositionally biased region" description="Basic and acidic residues" evidence="1">
    <location>
        <begin position="314"/>
        <end position="326"/>
    </location>
</feature>
<dbReference type="Proteomes" id="UP000250266">
    <property type="component" value="Unassembled WGS sequence"/>
</dbReference>
<evidence type="ECO:0000313" key="3">
    <source>
        <dbReference type="Proteomes" id="UP000250266"/>
    </source>
</evidence>
<organism evidence="2 3">
    <name type="scientific">Lepidopterella palustris CBS 459.81</name>
    <dbReference type="NCBI Taxonomy" id="1314670"/>
    <lineage>
        <taxon>Eukaryota</taxon>
        <taxon>Fungi</taxon>
        <taxon>Dikarya</taxon>
        <taxon>Ascomycota</taxon>
        <taxon>Pezizomycotina</taxon>
        <taxon>Dothideomycetes</taxon>
        <taxon>Pleosporomycetidae</taxon>
        <taxon>Mytilinidiales</taxon>
        <taxon>Argynnaceae</taxon>
        <taxon>Lepidopterella</taxon>
    </lineage>
</organism>
<dbReference type="EMBL" id="KV744904">
    <property type="protein sequence ID" value="OCK81911.1"/>
    <property type="molecule type" value="Genomic_DNA"/>
</dbReference>
<feature type="compositionally biased region" description="Low complexity" evidence="1">
    <location>
        <begin position="289"/>
        <end position="300"/>
    </location>
</feature>
<dbReference type="OrthoDB" id="4395072at2759"/>
<feature type="compositionally biased region" description="Polar residues" evidence="1">
    <location>
        <begin position="301"/>
        <end position="313"/>
    </location>
</feature>
<evidence type="ECO:0000256" key="1">
    <source>
        <dbReference type="SAM" id="MobiDB-lite"/>
    </source>
</evidence>
<accession>A0A8E2EDQ7</accession>
<feature type="non-terminal residue" evidence="2">
    <location>
        <position position="1"/>
    </location>
</feature>
<protein>
    <submittedName>
        <fullName evidence="2">Uncharacterized protein</fullName>
    </submittedName>
</protein>
<sequence length="526" mass="57650">MIDTQSRSMQYVSGIFESVGNPIAQRQGIDSPRSVQRYTKIRSKRCPEVCKVDKLYVGLLRELPPPSPVQGKWDKEVQPDLERHVCQATSMLSKSMRDEEVITELVLCMAGKKCSPTSVSLGPGETCPKDPVALNPTVWICCGSKKCKKKVLEAIRNLTYLNSFLVKFCMEAPYASLQAPWPAAEERPPQSPRLTEKFDNISFAIQDRTSGLKTICGARVRFTIETSNSIVERYSTIGGLIVVENSLFAITSAHAIVNCLLESSHSASSDETESTSNVSSDAGSDCETSSDSGSDVSADSPYSSPARITSTKRPSLEAEKVRETKEGMWTDSQLPEILAYMNRGTIKGDYIFPDPAPSSSDFALVDPRSVVQLSNEYYNPDYDTFATISDHIPTRELLSGDVWIIISCGNAPVKGYMLEGNASVILRGTVMRTKKIQVAVAGDPGLSGAWVVREGKLCGIIYAAYDRSPYLHMLPAEGMFQNIAKLVQASIVRVANAQDIYEYETSKKELGKKHPDTLTSMANLAS</sequence>
<name>A0A8E2EDQ7_9PEZI</name>